<comment type="caution">
    <text evidence="8">The sequence shown here is derived from an EMBL/GenBank/DDBJ whole genome shotgun (WGS) entry which is preliminary data.</text>
</comment>
<evidence type="ECO:0000256" key="5">
    <source>
        <dbReference type="ARBA" id="ARBA00022764"/>
    </source>
</evidence>
<evidence type="ECO:0000256" key="4">
    <source>
        <dbReference type="ARBA" id="ARBA00022729"/>
    </source>
</evidence>
<sequence length="605" mass="66643">MKKFAILFAVLVMTFALVGCAKKRNQAPEIQGAVTTQTIEIGSEYDPLDGVVVTDDNDGTITSDIEVIGSYDVDSVGEYTFSLKVKDSEGLTDEVTIKLIVEDPNSDNQRPTLVGVSANQTYYIGSGAYNPIANVSAVDAEDGAITDITVEYPDNYDLTTAGTYVLIIKVVDSQNALAQQTVQLTVKEPTVPNALTSDDIEITFWHAFGQEKEGFVREYADEFEALYPNVTITLQSQGGYTELLDKVTSSIVADNIPTMLIGYPDHVVNYLSADAVEPLDQYASHPEHGIELNDFVQSYIDENTSFNSEGTLYGLPFNKSTEVLIYNKDFFDNNSLTVPTSWVEVAAISEEVRNDYTADDVYGFAYDSAANMFITLTRQWGGEYTGIDANANGEYLFDNAQTRSMLTYFKGLEQQNYVTLPQAWEQDYASDPFKNEKVFMTVGSTAGITYNIPAEGTFEIGVAPIPQYDENNKHVIQQGTNISILKSDSISDQEKLAAWLFAKYLTSPDVTTDWAIKTGYLPVRESAYTSDEYAQFLDYSDATGNEKYISMAANAAYEQKDFMFVDQPFSGSSKARAQVDSLTTQVIVGDVSIDQAIANALAELE</sequence>
<dbReference type="InParanoid" id="U2EG49"/>
<accession>U2EG49</accession>
<evidence type="ECO:0000259" key="7">
    <source>
        <dbReference type="Pfam" id="PF16403"/>
    </source>
</evidence>
<dbReference type="PANTHER" id="PTHR43649">
    <property type="entry name" value="ARABINOSE-BINDING PROTEIN-RELATED"/>
    <property type="match status" value="1"/>
</dbReference>
<evidence type="ECO:0000256" key="6">
    <source>
        <dbReference type="SAM" id="SignalP"/>
    </source>
</evidence>
<proteinExistence type="inferred from homology"/>
<dbReference type="EMBL" id="AFNU02000001">
    <property type="protein sequence ID" value="ERJ13591.1"/>
    <property type="molecule type" value="Genomic_DNA"/>
</dbReference>
<name>U2EG49_9MOLU</name>
<feature type="domain" description="Pesticidal crystal protein Cry22Aa Ig-like" evidence="7">
    <location>
        <begin position="35"/>
        <end position="96"/>
    </location>
</feature>
<dbReference type="OrthoDB" id="383712at2"/>
<dbReference type="RefSeq" id="WP_008826305.1">
    <property type="nucleotide sequence ID" value="NZ_AFNU02000001.1"/>
</dbReference>
<keyword evidence="4 6" id="KW-0732">Signal</keyword>
<evidence type="ECO:0000256" key="1">
    <source>
        <dbReference type="ARBA" id="ARBA00004196"/>
    </source>
</evidence>
<dbReference type="Gene3D" id="2.60.40.10">
    <property type="entry name" value="Immunoglobulins"/>
    <property type="match status" value="2"/>
</dbReference>
<dbReference type="eggNOG" id="COG1653">
    <property type="taxonomic scope" value="Bacteria"/>
</dbReference>
<dbReference type="InterPro" id="IPR050490">
    <property type="entry name" value="Bact_solute-bd_prot1"/>
</dbReference>
<evidence type="ECO:0000256" key="3">
    <source>
        <dbReference type="ARBA" id="ARBA00022448"/>
    </source>
</evidence>
<dbReference type="Pfam" id="PF16403">
    <property type="entry name" value="Bact_surface_Ig-like"/>
    <property type="match status" value="1"/>
</dbReference>
<feature type="chain" id="PRO_5004625272" evidence="6">
    <location>
        <begin position="22"/>
        <end position="605"/>
    </location>
</feature>
<protein>
    <submittedName>
        <fullName evidence="8">ABC transporter substrate-binding protein</fullName>
    </submittedName>
</protein>
<dbReference type="InterPro" id="IPR032179">
    <property type="entry name" value="Cry22Aa_Ig-like"/>
</dbReference>
<keyword evidence="9" id="KW-1185">Reference proteome</keyword>
<evidence type="ECO:0000313" key="9">
    <source>
        <dbReference type="Proteomes" id="UP000005707"/>
    </source>
</evidence>
<dbReference type="InterPro" id="IPR006059">
    <property type="entry name" value="SBP"/>
</dbReference>
<organism evidence="8 9">
    <name type="scientific">Haloplasma contractile SSD-17B</name>
    <dbReference type="NCBI Taxonomy" id="1033810"/>
    <lineage>
        <taxon>Bacteria</taxon>
        <taxon>Bacillati</taxon>
        <taxon>Mycoplasmatota</taxon>
        <taxon>Mollicutes</taxon>
        <taxon>Haloplasmatales</taxon>
        <taxon>Haloplasmataceae</taxon>
        <taxon>Haloplasma</taxon>
    </lineage>
</organism>
<dbReference type="PANTHER" id="PTHR43649:SF31">
    <property type="entry name" value="SN-GLYCEROL-3-PHOSPHATE-BINDING PERIPLASMIC PROTEIN UGPB"/>
    <property type="match status" value="1"/>
</dbReference>
<comment type="subcellular location">
    <subcellularLocation>
        <location evidence="1">Cell envelope</location>
    </subcellularLocation>
</comment>
<dbReference type="Pfam" id="PF13416">
    <property type="entry name" value="SBP_bac_8"/>
    <property type="match status" value="1"/>
</dbReference>
<reference evidence="8 9" key="1">
    <citation type="journal article" date="2011" name="J. Bacteriol.">
        <title>Genome sequence of Haloplasma contractile, an unusual contractile bacterium from a deep-sea anoxic brine lake.</title>
        <authorList>
            <person name="Antunes A."/>
            <person name="Alam I."/>
            <person name="El Dorry H."/>
            <person name="Siam R."/>
            <person name="Robertson A."/>
            <person name="Bajic V.B."/>
            <person name="Stingl U."/>
        </authorList>
    </citation>
    <scope>NUCLEOTIDE SEQUENCE [LARGE SCALE GENOMIC DNA]</scope>
    <source>
        <strain evidence="8 9">SSD-17B</strain>
    </source>
</reference>
<gene>
    <name evidence="8" type="ORF">HLPCO_000257</name>
</gene>
<feature type="signal peptide" evidence="6">
    <location>
        <begin position="1"/>
        <end position="21"/>
    </location>
</feature>
<comment type="similarity">
    <text evidence="2">Belongs to the bacterial solute-binding protein 1 family.</text>
</comment>
<dbReference type="InterPro" id="IPR013783">
    <property type="entry name" value="Ig-like_fold"/>
</dbReference>
<dbReference type="Gene3D" id="3.40.190.10">
    <property type="entry name" value="Periplasmic binding protein-like II"/>
    <property type="match status" value="1"/>
</dbReference>
<dbReference type="AlphaFoldDB" id="U2EG49"/>
<dbReference type="CDD" id="cd14748">
    <property type="entry name" value="PBP2_UgpB"/>
    <property type="match status" value="1"/>
</dbReference>
<dbReference type="PROSITE" id="PS51257">
    <property type="entry name" value="PROKAR_LIPOPROTEIN"/>
    <property type="match status" value="1"/>
</dbReference>
<dbReference type="InterPro" id="IPR006061">
    <property type="entry name" value="SBP_1_CS"/>
</dbReference>
<dbReference type="PROSITE" id="PS01037">
    <property type="entry name" value="SBP_BACTERIAL_1"/>
    <property type="match status" value="1"/>
</dbReference>
<evidence type="ECO:0000313" key="8">
    <source>
        <dbReference type="EMBL" id="ERJ13591.1"/>
    </source>
</evidence>
<keyword evidence="3" id="KW-0813">Transport</keyword>
<keyword evidence="5" id="KW-0574">Periplasm</keyword>
<dbReference type="Proteomes" id="UP000005707">
    <property type="component" value="Unassembled WGS sequence"/>
</dbReference>
<dbReference type="STRING" id="1033810.HLPCO_000257"/>
<reference evidence="8 9" key="2">
    <citation type="journal article" date="2013" name="PLoS ONE">
        <title>INDIGO - INtegrated Data Warehouse of MIcrobial GenOmes with Examples from the Red Sea Extremophiles.</title>
        <authorList>
            <person name="Alam I."/>
            <person name="Antunes A."/>
            <person name="Kamau A.A."/>
            <person name="Ba Alawi W."/>
            <person name="Kalkatawi M."/>
            <person name="Stingl U."/>
            <person name="Bajic V.B."/>
        </authorList>
    </citation>
    <scope>NUCLEOTIDE SEQUENCE [LARGE SCALE GENOMIC DNA]</scope>
    <source>
        <strain evidence="8 9">SSD-17B</strain>
    </source>
</reference>
<evidence type="ECO:0000256" key="2">
    <source>
        <dbReference type="ARBA" id="ARBA00008520"/>
    </source>
</evidence>
<dbReference type="GO" id="GO:0055085">
    <property type="term" value="P:transmembrane transport"/>
    <property type="evidence" value="ECO:0007669"/>
    <property type="project" value="InterPro"/>
</dbReference>
<dbReference type="eggNOG" id="COG3227">
    <property type="taxonomic scope" value="Bacteria"/>
</dbReference>
<dbReference type="SUPFAM" id="SSF53850">
    <property type="entry name" value="Periplasmic binding protein-like II"/>
    <property type="match status" value="1"/>
</dbReference>
<dbReference type="GO" id="GO:0030313">
    <property type="term" value="C:cell envelope"/>
    <property type="evidence" value="ECO:0007669"/>
    <property type="project" value="UniProtKB-SubCell"/>
</dbReference>